<dbReference type="Proteomes" id="UP000076502">
    <property type="component" value="Unassembled WGS sequence"/>
</dbReference>
<evidence type="ECO:0000256" key="5">
    <source>
        <dbReference type="SAM" id="Phobius"/>
    </source>
</evidence>
<dbReference type="AlphaFoldDB" id="A0A154P4D2"/>
<gene>
    <name evidence="6" type="ORF">WN55_07760</name>
</gene>
<dbReference type="EMBL" id="KQ434814">
    <property type="protein sequence ID" value="KZC06805.1"/>
    <property type="molecule type" value="Genomic_DNA"/>
</dbReference>
<evidence type="ECO:0000256" key="1">
    <source>
        <dbReference type="ARBA" id="ARBA00004141"/>
    </source>
</evidence>
<keyword evidence="3 5" id="KW-1133">Transmembrane helix</keyword>
<dbReference type="GO" id="GO:0016020">
    <property type="term" value="C:membrane"/>
    <property type="evidence" value="ECO:0007669"/>
    <property type="project" value="UniProtKB-SubCell"/>
</dbReference>
<feature type="non-terminal residue" evidence="6">
    <location>
        <position position="1"/>
    </location>
</feature>
<evidence type="ECO:0000313" key="7">
    <source>
        <dbReference type="Proteomes" id="UP000076502"/>
    </source>
</evidence>
<protein>
    <submittedName>
        <fullName evidence="6">Tetraspanin-9</fullName>
    </submittedName>
</protein>
<feature type="transmembrane region" description="Helical" evidence="5">
    <location>
        <begin position="95"/>
        <end position="114"/>
    </location>
</feature>
<proteinExistence type="predicted"/>
<name>A0A154P4D2_DUFNO</name>
<dbReference type="InterPro" id="IPR018499">
    <property type="entry name" value="Tetraspanin/Peripherin"/>
</dbReference>
<keyword evidence="7" id="KW-1185">Reference proteome</keyword>
<reference evidence="6 7" key="1">
    <citation type="submission" date="2015-07" db="EMBL/GenBank/DDBJ databases">
        <title>The genome of Dufourea novaeangliae.</title>
        <authorList>
            <person name="Pan H."/>
            <person name="Kapheim K."/>
        </authorList>
    </citation>
    <scope>NUCLEOTIDE SEQUENCE [LARGE SCALE GENOMIC DNA]</scope>
    <source>
        <strain evidence="6">0120121106</strain>
        <tissue evidence="6">Whole body</tissue>
    </source>
</reference>
<sequence>LSFWILEQVTRNIQSDMVTAIKSYHSALSSREAWDNTHSYLKCCGIKSSRDWAKYQISIPKSCCVTNIDECILMTEAVAFKSGCFRNTVLLLKSHVHAISIAALLIFIILVSYVEYTIKNVRLQ</sequence>
<dbReference type="InterPro" id="IPR008952">
    <property type="entry name" value="Tetraspanin_EC2_sf"/>
</dbReference>
<dbReference type="OrthoDB" id="438211at2759"/>
<dbReference type="Pfam" id="PF00335">
    <property type="entry name" value="Tetraspanin"/>
    <property type="match status" value="1"/>
</dbReference>
<dbReference type="STRING" id="178035.A0A154P4D2"/>
<comment type="subcellular location">
    <subcellularLocation>
        <location evidence="1">Membrane</location>
        <topology evidence="1">Multi-pass membrane protein</topology>
    </subcellularLocation>
</comment>
<dbReference type="Gene3D" id="1.10.1450.10">
    <property type="entry name" value="Tetraspanin"/>
    <property type="match status" value="1"/>
</dbReference>
<evidence type="ECO:0000256" key="3">
    <source>
        <dbReference type="ARBA" id="ARBA00022989"/>
    </source>
</evidence>
<keyword evidence="2 5" id="KW-0812">Transmembrane</keyword>
<dbReference type="SUPFAM" id="SSF48652">
    <property type="entry name" value="Tetraspanin"/>
    <property type="match status" value="1"/>
</dbReference>
<organism evidence="6 7">
    <name type="scientific">Dufourea novaeangliae</name>
    <name type="common">Sweat bee</name>
    <dbReference type="NCBI Taxonomy" id="178035"/>
    <lineage>
        <taxon>Eukaryota</taxon>
        <taxon>Metazoa</taxon>
        <taxon>Ecdysozoa</taxon>
        <taxon>Arthropoda</taxon>
        <taxon>Hexapoda</taxon>
        <taxon>Insecta</taxon>
        <taxon>Pterygota</taxon>
        <taxon>Neoptera</taxon>
        <taxon>Endopterygota</taxon>
        <taxon>Hymenoptera</taxon>
        <taxon>Apocrita</taxon>
        <taxon>Aculeata</taxon>
        <taxon>Apoidea</taxon>
        <taxon>Anthophila</taxon>
        <taxon>Halictidae</taxon>
        <taxon>Rophitinae</taxon>
        <taxon>Dufourea</taxon>
    </lineage>
</organism>
<keyword evidence="4 5" id="KW-0472">Membrane</keyword>
<evidence type="ECO:0000313" key="6">
    <source>
        <dbReference type="EMBL" id="KZC06805.1"/>
    </source>
</evidence>
<accession>A0A154P4D2</accession>
<evidence type="ECO:0000256" key="4">
    <source>
        <dbReference type="ARBA" id="ARBA00023136"/>
    </source>
</evidence>
<evidence type="ECO:0000256" key="2">
    <source>
        <dbReference type="ARBA" id="ARBA00022692"/>
    </source>
</evidence>